<protein>
    <submittedName>
        <fullName evidence="1">Uncharacterized protein</fullName>
    </submittedName>
</protein>
<organism evidence="1 2">
    <name type="scientific">Labilibaculum antarcticum</name>
    <dbReference type="NCBI Taxonomy" id="1717717"/>
    <lineage>
        <taxon>Bacteria</taxon>
        <taxon>Pseudomonadati</taxon>
        <taxon>Bacteroidota</taxon>
        <taxon>Bacteroidia</taxon>
        <taxon>Marinilabiliales</taxon>
        <taxon>Marinifilaceae</taxon>
        <taxon>Labilibaculum</taxon>
    </lineage>
</organism>
<name>A0A1Y1CQX8_9BACT</name>
<accession>A0A1Y1CQX8</accession>
<dbReference type="EMBL" id="AP018042">
    <property type="protein sequence ID" value="BAX82680.1"/>
    <property type="molecule type" value="Genomic_DNA"/>
</dbReference>
<evidence type="ECO:0000313" key="2">
    <source>
        <dbReference type="Proteomes" id="UP000218267"/>
    </source>
</evidence>
<dbReference type="KEGG" id="mbas:ALGA_4390"/>
<dbReference type="AlphaFoldDB" id="A0A1Y1CQX8"/>
<sequence>MKTLISDYINVREKYQDENWDLKEEIAFIPSNLELETNVYFYANSVKSLKTVFRNNDLSFDVVDNKEIGYQQLNSFEWIGPTLFFGASILSENQHLISISLSVIASYLTDFFRGISGDKKVKLDIVVEKEKNKTYKRIQFEGSVDSLKDLVDVIKAVK</sequence>
<evidence type="ECO:0000313" key="1">
    <source>
        <dbReference type="EMBL" id="BAX82680.1"/>
    </source>
</evidence>
<keyword evidence="2" id="KW-1185">Reference proteome</keyword>
<reference evidence="1 2" key="1">
    <citation type="journal article" date="2018" name="Mar. Genomics">
        <title>Complete genome sequence of Marinifilaceae bacterium strain SPP2, isolated from the Antarctic marine sediment.</title>
        <authorList>
            <person name="Watanabe M."/>
            <person name="Kojima H."/>
            <person name="Fukui M."/>
        </authorList>
    </citation>
    <scope>NUCLEOTIDE SEQUENCE [LARGE SCALE GENOMIC DNA]</scope>
    <source>
        <strain evidence="1 2">SPP2</strain>
    </source>
</reference>
<proteinExistence type="predicted"/>
<reference evidence="2" key="2">
    <citation type="journal article" date="2020" name="Antonie Van Leeuwenhoek">
        <title>Labilibaculum antarcticum sp. nov., a novel facultative anaerobic, psychrotorelant bacterium isolated from marine sediment of Antarctica.</title>
        <authorList>
            <person name="Watanabe M."/>
            <person name="Kojima H."/>
            <person name="Fukui M."/>
        </authorList>
    </citation>
    <scope>NUCLEOTIDE SEQUENCE [LARGE SCALE GENOMIC DNA]</scope>
    <source>
        <strain evidence="2">SPP2</strain>
    </source>
</reference>
<dbReference type="Proteomes" id="UP000218267">
    <property type="component" value="Chromosome"/>
</dbReference>
<dbReference type="RefSeq" id="WP_096433198.1">
    <property type="nucleotide sequence ID" value="NZ_AP018042.1"/>
</dbReference>
<dbReference type="OrthoDB" id="1376147at2"/>
<gene>
    <name evidence="1" type="ORF">ALGA_4390</name>
</gene>